<proteinExistence type="predicted"/>
<accession>A0A6A5V4H2</accession>
<feature type="chain" id="PRO_5025642162" description="Apple domain-containing protein" evidence="1">
    <location>
        <begin position="16"/>
        <end position="438"/>
    </location>
</feature>
<reference evidence="2" key="1">
    <citation type="journal article" date="2020" name="Stud. Mycol.">
        <title>101 Dothideomycetes genomes: a test case for predicting lifestyles and emergence of pathogens.</title>
        <authorList>
            <person name="Haridas S."/>
            <person name="Albert R."/>
            <person name="Binder M."/>
            <person name="Bloem J."/>
            <person name="Labutti K."/>
            <person name="Salamov A."/>
            <person name="Andreopoulos B."/>
            <person name="Baker S."/>
            <person name="Barry K."/>
            <person name="Bills G."/>
            <person name="Bluhm B."/>
            <person name="Cannon C."/>
            <person name="Castanera R."/>
            <person name="Culley D."/>
            <person name="Daum C."/>
            <person name="Ezra D."/>
            <person name="Gonzalez J."/>
            <person name="Henrissat B."/>
            <person name="Kuo A."/>
            <person name="Liang C."/>
            <person name="Lipzen A."/>
            <person name="Lutzoni F."/>
            <person name="Magnuson J."/>
            <person name="Mondo S."/>
            <person name="Nolan M."/>
            <person name="Ohm R."/>
            <person name="Pangilinan J."/>
            <person name="Park H.-J."/>
            <person name="Ramirez L."/>
            <person name="Alfaro M."/>
            <person name="Sun H."/>
            <person name="Tritt A."/>
            <person name="Yoshinaga Y."/>
            <person name="Zwiers L.-H."/>
            <person name="Turgeon B."/>
            <person name="Goodwin S."/>
            <person name="Spatafora J."/>
            <person name="Crous P."/>
            <person name="Grigoriev I."/>
        </authorList>
    </citation>
    <scope>NUCLEOTIDE SEQUENCE</scope>
    <source>
        <strain evidence="2">CBS 107.79</strain>
    </source>
</reference>
<sequence length="438" mass="45556">MNILALALFAGAASAAVIPREACPIGSVSLEVAHAQSAAARVPIGFTLAFQGLEGSVQKPEAYLGYRALYTYDAPACASYCAVFDGCKAFNIHANVISGCDQVDFHCALYSAPVSTEVAVNHGVPEIGIVKLSNGYNAIDPAAIPATVTETVTETVTVTETETVTATPSTTAVISSIVQETTITELVPVSTITAAPTPSPSNYLMDQDGNTVFLPPSTPTTETPPASTYLVDQDGNTISLPPVTTEAPENVIIDVPTTPAAPTPTGSTYLVDQNGIAFWIPLFAPAAETATATEAENVIIVEPTEKATSSTFLAAHRKQGATATATATATAVAAPATATTVAAPSAALSAEEAAEQAYKDALEYVNKAVEWAQKAEKRVELAKASVALNPTDEDTEAELEFAEVSQEGADYEVQWAANQAEELKQKWKALEAAEERSA</sequence>
<evidence type="ECO:0000313" key="3">
    <source>
        <dbReference type="Proteomes" id="UP000800036"/>
    </source>
</evidence>
<protein>
    <recommendedName>
        <fullName evidence="4">Apple domain-containing protein</fullName>
    </recommendedName>
</protein>
<evidence type="ECO:0000256" key="1">
    <source>
        <dbReference type="SAM" id="SignalP"/>
    </source>
</evidence>
<dbReference type="EMBL" id="ML976723">
    <property type="protein sequence ID" value="KAF1968227.1"/>
    <property type="molecule type" value="Genomic_DNA"/>
</dbReference>
<feature type="signal peptide" evidence="1">
    <location>
        <begin position="1"/>
        <end position="15"/>
    </location>
</feature>
<name>A0A6A5V4H2_9PLEO</name>
<keyword evidence="1" id="KW-0732">Signal</keyword>
<dbReference type="Proteomes" id="UP000800036">
    <property type="component" value="Unassembled WGS sequence"/>
</dbReference>
<gene>
    <name evidence="2" type="ORF">BU23DRAFT_602386</name>
</gene>
<keyword evidence="3" id="KW-1185">Reference proteome</keyword>
<organism evidence="2 3">
    <name type="scientific">Bimuria novae-zelandiae CBS 107.79</name>
    <dbReference type="NCBI Taxonomy" id="1447943"/>
    <lineage>
        <taxon>Eukaryota</taxon>
        <taxon>Fungi</taxon>
        <taxon>Dikarya</taxon>
        <taxon>Ascomycota</taxon>
        <taxon>Pezizomycotina</taxon>
        <taxon>Dothideomycetes</taxon>
        <taxon>Pleosporomycetidae</taxon>
        <taxon>Pleosporales</taxon>
        <taxon>Massarineae</taxon>
        <taxon>Didymosphaeriaceae</taxon>
        <taxon>Bimuria</taxon>
    </lineage>
</organism>
<dbReference type="AlphaFoldDB" id="A0A6A5V4H2"/>
<evidence type="ECO:0000313" key="2">
    <source>
        <dbReference type="EMBL" id="KAF1968227.1"/>
    </source>
</evidence>
<evidence type="ECO:0008006" key="4">
    <source>
        <dbReference type="Google" id="ProtNLM"/>
    </source>
</evidence>